<evidence type="ECO:0000313" key="3">
    <source>
        <dbReference type="Proteomes" id="UP001175261"/>
    </source>
</evidence>
<keyword evidence="3" id="KW-1185">Reference proteome</keyword>
<feature type="region of interest" description="Disordered" evidence="1">
    <location>
        <begin position="160"/>
        <end position="219"/>
    </location>
</feature>
<evidence type="ECO:0000256" key="1">
    <source>
        <dbReference type="SAM" id="MobiDB-lite"/>
    </source>
</evidence>
<gene>
    <name evidence="2" type="ORF">NLU13_7442</name>
</gene>
<accession>A0AA39L5T9</accession>
<dbReference type="AlphaFoldDB" id="A0AA39L5T9"/>
<dbReference type="EMBL" id="JAPDFR010000007">
    <property type="protein sequence ID" value="KAK0384964.1"/>
    <property type="molecule type" value="Genomic_DNA"/>
</dbReference>
<organism evidence="2 3">
    <name type="scientific">Sarocladium strictum</name>
    <name type="common">Black bundle disease fungus</name>
    <name type="synonym">Acremonium strictum</name>
    <dbReference type="NCBI Taxonomy" id="5046"/>
    <lineage>
        <taxon>Eukaryota</taxon>
        <taxon>Fungi</taxon>
        <taxon>Dikarya</taxon>
        <taxon>Ascomycota</taxon>
        <taxon>Pezizomycotina</taxon>
        <taxon>Sordariomycetes</taxon>
        <taxon>Hypocreomycetidae</taxon>
        <taxon>Hypocreales</taxon>
        <taxon>Sarocladiaceae</taxon>
        <taxon>Sarocladium</taxon>
    </lineage>
</organism>
<proteinExistence type="predicted"/>
<protein>
    <submittedName>
        <fullName evidence="2">Uncharacterized protein</fullName>
    </submittedName>
</protein>
<reference evidence="2" key="1">
    <citation type="submission" date="2022-10" db="EMBL/GenBank/DDBJ databases">
        <title>Determination and structural analysis of whole genome sequence of Sarocladium strictum F4-1.</title>
        <authorList>
            <person name="Hu L."/>
            <person name="Jiang Y."/>
        </authorList>
    </citation>
    <scope>NUCLEOTIDE SEQUENCE</scope>
    <source>
        <strain evidence="2">F4-1</strain>
    </source>
</reference>
<sequence>MRQDILFGAAVFARLTIAQNNDSDEDGVAEERLEACFPDDPTAPCVSIENIEAICMQRGISMGDHQRCMCEGSFFEDWLGCRECLRVNGALSQNEVNYWSSIAADASQNLCDRDSTPTTYWRDYFGSAITNPTGTDFTASEGSGRATLVSDTDVSYYYTAPGSQGPGITPTVTPQTGSETGTGTETTTTTTTTSSDEISSTETQTQTGDGQGTGDDEDTAGRIFAHGAAGLAVVIAGAALIMIL</sequence>
<comment type="caution">
    <text evidence="2">The sequence shown here is derived from an EMBL/GenBank/DDBJ whole genome shotgun (WGS) entry which is preliminary data.</text>
</comment>
<dbReference type="Proteomes" id="UP001175261">
    <property type="component" value="Unassembled WGS sequence"/>
</dbReference>
<feature type="compositionally biased region" description="Low complexity" evidence="1">
    <location>
        <begin position="173"/>
        <end position="208"/>
    </location>
</feature>
<name>A0AA39L5T9_SARSR</name>
<evidence type="ECO:0000313" key="2">
    <source>
        <dbReference type="EMBL" id="KAK0384964.1"/>
    </source>
</evidence>